<keyword evidence="1" id="KW-0472">Membrane</keyword>
<keyword evidence="1" id="KW-0812">Transmembrane</keyword>
<evidence type="ECO:0000313" key="3">
    <source>
        <dbReference type="Proteomes" id="UP000634530"/>
    </source>
</evidence>
<gene>
    <name evidence="2" type="ORF">HU752_012485</name>
</gene>
<feature type="transmembrane region" description="Helical" evidence="1">
    <location>
        <begin position="43"/>
        <end position="65"/>
    </location>
</feature>
<sequence>MTSSRTLQVKSNLELRLFAVLSGGALVAALVLSEGTRLSAESLFPRALFGFISSLALGLPLLLLGDRRWPMSRTRHLANGMVQSLVLYLFFGSFSLSLFKSAVLGGIALGAWYALVLPWVERLNGREGAPAGRSWRSVMALPLAGGLVVGSVASVYFFFAQASVLPIFFLFFVSGALLSMLVCWPVLWLVERFLKTAWRYVIGGAGSGLLMWLMFTGSVFVEKSTTVLLPAFWLGLGAFALIGSIAGLLYTAFVWKQLRADS</sequence>
<feature type="transmembrane region" description="Helical" evidence="1">
    <location>
        <begin position="232"/>
        <end position="255"/>
    </location>
</feature>
<feature type="transmembrane region" description="Helical" evidence="1">
    <location>
        <begin position="165"/>
        <end position="190"/>
    </location>
</feature>
<evidence type="ECO:0000313" key="2">
    <source>
        <dbReference type="EMBL" id="QXI30704.1"/>
    </source>
</evidence>
<evidence type="ECO:0000256" key="1">
    <source>
        <dbReference type="SAM" id="Phobius"/>
    </source>
</evidence>
<protein>
    <submittedName>
        <fullName evidence="2">Uncharacterized protein</fullName>
    </submittedName>
</protein>
<dbReference type="Proteomes" id="UP000634530">
    <property type="component" value="Chromosome"/>
</dbReference>
<dbReference type="RefSeq" id="WP_186679607.1">
    <property type="nucleotide sequence ID" value="NZ_CP077093.1"/>
</dbReference>
<organism evidence="2 3">
    <name type="scientific">Pseudomonas vanderleydeniana</name>
    <dbReference type="NCBI Taxonomy" id="2745495"/>
    <lineage>
        <taxon>Bacteria</taxon>
        <taxon>Pseudomonadati</taxon>
        <taxon>Pseudomonadota</taxon>
        <taxon>Gammaproteobacteria</taxon>
        <taxon>Pseudomonadales</taxon>
        <taxon>Pseudomonadaceae</taxon>
        <taxon>Pseudomonas</taxon>
    </lineage>
</organism>
<dbReference type="KEGG" id="pvw:HU752_012485"/>
<dbReference type="AlphaFoldDB" id="A0A9E6TUC3"/>
<keyword evidence="3" id="KW-1185">Reference proteome</keyword>
<feature type="transmembrane region" description="Helical" evidence="1">
    <location>
        <begin position="197"/>
        <end position="220"/>
    </location>
</feature>
<keyword evidence="1" id="KW-1133">Transmembrane helix</keyword>
<proteinExistence type="predicted"/>
<reference evidence="2 3" key="2">
    <citation type="journal article" date="2021" name="Microorganisms">
        <title>The Ever-Expanding Pseudomonas Genus: Description of 43 New Species and Partition of the Pseudomonas putida Group.</title>
        <authorList>
            <person name="Girard L."/>
            <person name="Lood C."/>
            <person name="Hofte M."/>
            <person name="Vandamme P."/>
            <person name="Rokni-Zadeh H."/>
            <person name="van Noort V."/>
            <person name="Lavigne R."/>
            <person name="De Mot R."/>
        </authorList>
    </citation>
    <scope>NUCLEOTIDE SEQUENCE [LARGE SCALE GENOMIC DNA]</scope>
    <source>
        <strain evidence="2 3">RW8P3</strain>
    </source>
</reference>
<feature type="transmembrane region" description="Helical" evidence="1">
    <location>
        <begin position="140"/>
        <end position="159"/>
    </location>
</feature>
<name>A0A9E6TUC3_9PSED</name>
<feature type="transmembrane region" description="Helical" evidence="1">
    <location>
        <begin position="77"/>
        <end position="96"/>
    </location>
</feature>
<accession>A0A9E6TUC3</accession>
<dbReference type="EMBL" id="CP077093">
    <property type="protein sequence ID" value="QXI30704.1"/>
    <property type="molecule type" value="Genomic_DNA"/>
</dbReference>
<reference evidence="2 3" key="1">
    <citation type="journal article" date="2020" name="Microorganisms">
        <title>Reliable Identification of Environmental Pseudomonas Isolates Using the rpoD Gene.</title>
        <authorList>
            <consortium name="The Broad Institute Genome Sequencing Platform"/>
            <person name="Girard L."/>
            <person name="Lood C."/>
            <person name="Rokni-Zadeh H."/>
            <person name="van Noort V."/>
            <person name="Lavigne R."/>
            <person name="De Mot R."/>
        </authorList>
    </citation>
    <scope>NUCLEOTIDE SEQUENCE [LARGE SCALE GENOMIC DNA]</scope>
    <source>
        <strain evidence="2 3">RW8P3</strain>
    </source>
</reference>